<dbReference type="AlphaFoldDB" id="A0A426XAL4"/>
<sequence length="135" mass="14669">MGDESRRRSVSPREEKESPDDDSSPAGDKSYERPAIDRWRGGLPVKVCFSSSSPSYSPSSSPYFSLNRPSTIEIDCQRSISTVPTGSGQSASTNSKFFSLFFFSLPRLLPPEIGNRRLISGSNGADTTPIGDTAR</sequence>
<evidence type="ECO:0000256" key="1">
    <source>
        <dbReference type="SAM" id="MobiDB-lite"/>
    </source>
</evidence>
<comment type="caution">
    <text evidence="2">The sequence shown here is derived from an EMBL/GenBank/DDBJ whole genome shotgun (WGS) entry which is preliminary data.</text>
</comment>
<feature type="compositionally biased region" description="Basic and acidic residues" evidence="1">
    <location>
        <begin position="1"/>
        <end position="16"/>
    </location>
</feature>
<organism evidence="2 3">
    <name type="scientific">Ensete ventricosum</name>
    <name type="common">Abyssinian banana</name>
    <name type="synonym">Musa ensete</name>
    <dbReference type="NCBI Taxonomy" id="4639"/>
    <lineage>
        <taxon>Eukaryota</taxon>
        <taxon>Viridiplantae</taxon>
        <taxon>Streptophyta</taxon>
        <taxon>Embryophyta</taxon>
        <taxon>Tracheophyta</taxon>
        <taxon>Spermatophyta</taxon>
        <taxon>Magnoliopsida</taxon>
        <taxon>Liliopsida</taxon>
        <taxon>Zingiberales</taxon>
        <taxon>Musaceae</taxon>
        <taxon>Ensete</taxon>
    </lineage>
</organism>
<protein>
    <submittedName>
        <fullName evidence="2">Uncharacterized protein</fullName>
    </submittedName>
</protein>
<gene>
    <name evidence="2" type="ORF">B296_00046488</name>
</gene>
<reference evidence="2 3" key="1">
    <citation type="journal article" date="2014" name="Agronomy (Basel)">
        <title>A Draft Genome Sequence for Ensete ventricosum, the Drought-Tolerant Tree Against Hunger.</title>
        <authorList>
            <person name="Harrison J."/>
            <person name="Moore K.A."/>
            <person name="Paszkiewicz K."/>
            <person name="Jones T."/>
            <person name="Grant M."/>
            <person name="Ambacheew D."/>
            <person name="Muzemil S."/>
            <person name="Studholme D.J."/>
        </authorList>
    </citation>
    <scope>NUCLEOTIDE SEQUENCE [LARGE SCALE GENOMIC DNA]</scope>
</reference>
<feature type="region of interest" description="Disordered" evidence="1">
    <location>
        <begin position="1"/>
        <end position="35"/>
    </location>
</feature>
<evidence type="ECO:0000313" key="2">
    <source>
        <dbReference type="EMBL" id="RRT36531.1"/>
    </source>
</evidence>
<dbReference type="EMBL" id="AMZH03023467">
    <property type="protein sequence ID" value="RRT36531.1"/>
    <property type="molecule type" value="Genomic_DNA"/>
</dbReference>
<dbReference type="Proteomes" id="UP000287651">
    <property type="component" value="Unassembled WGS sequence"/>
</dbReference>
<accession>A0A426XAL4</accession>
<evidence type="ECO:0000313" key="3">
    <source>
        <dbReference type="Proteomes" id="UP000287651"/>
    </source>
</evidence>
<name>A0A426XAL4_ENSVE</name>
<proteinExistence type="predicted"/>